<keyword evidence="3 7" id="KW-0812">Transmembrane</keyword>
<dbReference type="RefSeq" id="WP_202382431.1">
    <property type="nucleotide sequence ID" value="NZ_BAAAMA010000001.1"/>
</dbReference>
<evidence type="ECO:0000313" key="9">
    <source>
        <dbReference type="EMBL" id="MBL3690332.1"/>
    </source>
</evidence>
<dbReference type="EMBL" id="QYAD01000003">
    <property type="protein sequence ID" value="MBL3690332.1"/>
    <property type="molecule type" value="Genomic_DNA"/>
</dbReference>
<feature type="region of interest" description="Disordered" evidence="6">
    <location>
        <begin position="61"/>
        <end position="145"/>
    </location>
</feature>
<reference evidence="9 10" key="1">
    <citation type="submission" date="2018-09" db="EMBL/GenBank/DDBJ databases">
        <title>Comparative genomics of Leucobacter spp.</title>
        <authorList>
            <person name="Reis A.C."/>
            <person name="Kolvenbach B.A."/>
            <person name="Corvini P.F.X."/>
            <person name="Nunes O.C."/>
        </authorList>
    </citation>
    <scope>NUCLEOTIDE SEQUENCE [LARGE SCALE GENOMIC DNA]</scope>
    <source>
        <strain evidence="9 10">L-1</strain>
    </source>
</reference>
<evidence type="ECO:0000256" key="2">
    <source>
        <dbReference type="ARBA" id="ARBA00022475"/>
    </source>
</evidence>
<evidence type="ECO:0000256" key="1">
    <source>
        <dbReference type="ARBA" id="ARBA00004651"/>
    </source>
</evidence>
<dbReference type="InterPro" id="IPR027379">
    <property type="entry name" value="CLS_N"/>
</dbReference>
<evidence type="ECO:0000259" key="8">
    <source>
        <dbReference type="Pfam" id="PF13396"/>
    </source>
</evidence>
<feature type="transmembrane region" description="Helical" evidence="7">
    <location>
        <begin position="37"/>
        <end position="57"/>
    </location>
</feature>
<keyword evidence="10" id="KW-1185">Reference proteome</keyword>
<dbReference type="Proteomes" id="UP001646141">
    <property type="component" value="Unassembled WGS sequence"/>
</dbReference>
<feature type="domain" description="Cardiolipin synthase N-terminal" evidence="8">
    <location>
        <begin position="15"/>
        <end position="58"/>
    </location>
</feature>
<gene>
    <name evidence="9" type="ORF">D3226_10215</name>
</gene>
<protein>
    <recommendedName>
        <fullName evidence="8">Cardiolipin synthase N-terminal domain-containing protein</fullName>
    </recommendedName>
</protein>
<dbReference type="Pfam" id="PF13396">
    <property type="entry name" value="PLDc_N"/>
    <property type="match status" value="1"/>
</dbReference>
<keyword evidence="5 7" id="KW-0472">Membrane</keyword>
<evidence type="ECO:0000313" key="10">
    <source>
        <dbReference type="Proteomes" id="UP001646141"/>
    </source>
</evidence>
<evidence type="ECO:0000256" key="3">
    <source>
        <dbReference type="ARBA" id="ARBA00022692"/>
    </source>
</evidence>
<keyword evidence="4 7" id="KW-1133">Transmembrane helix</keyword>
<accession>A0ABS1ST26</accession>
<feature type="compositionally biased region" description="Basic and acidic residues" evidence="6">
    <location>
        <begin position="86"/>
        <end position="99"/>
    </location>
</feature>
<organism evidence="9 10">
    <name type="scientific">Leucobacter chromiireducens subsp. chromiireducens</name>
    <dbReference type="NCBI Taxonomy" id="660067"/>
    <lineage>
        <taxon>Bacteria</taxon>
        <taxon>Bacillati</taxon>
        <taxon>Actinomycetota</taxon>
        <taxon>Actinomycetes</taxon>
        <taxon>Micrococcales</taxon>
        <taxon>Microbacteriaceae</taxon>
        <taxon>Leucobacter</taxon>
    </lineage>
</organism>
<sequence>MVRFGIIGIVIAVAFTLYSLVDAAMTDGARARGVAKPVWVVLIVVLPVIGGILWFVIGKGDTPAVRPAAPDDDPRFSGTNMSSGDLDAHMRDLEARLRELDEETFPGEQPGSAAGEAERPARDENRRDENRRDGGTQADGDASQP</sequence>
<comment type="caution">
    <text evidence="9">The sequence shown here is derived from an EMBL/GenBank/DDBJ whole genome shotgun (WGS) entry which is preliminary data.</text>
</comment>
<keyword evidence="2" id="KW-1003">Cell membrane</keyword>
<comment type="subcellular location">
    <subcellularLocation>
        <location evidence="1">Cell membrane</location>
        <topology evidence="1">Multi-pass membrane protein</topology>
    </subcellularLocation>
</comment>
<name>A0ABS1ST26_9MICO</name>
<feature type="compositionally biased region" description="Basic and acidic residues" evidence="6">
    <location>
        <begin position="116"/>
        <end position="134"/>
    </location>
</feature>
<evidence type="ECO:0000256" key="7">
    <source>
        <dbReference type="SAM" id="Phobius"/>
    </source>
</evidence>
<evidence type="ECO:0000256" key="4">
    <source>
        <dbReference type="ARBA" id="ARBA00022989"/>
    </source>
</evidence>
<evidence type="ECO:0000256" key="5">
    <source>
        <dbReference type="ARBA" id="ARBA00023136"/>
    </source>
</evidence>
<evidence type="ECO:0000256" key="6">
    <source>
        <dbReference type="SAM" id="MobiDB-lite"/>
    </source>
</evidence>
<feature type="transmembrane region" description="Helical" evidence="7">
    <location>
        <begin position="6"/>
        <end position="25"/>
    </location>
</feature>
<proteinExistence type="predicted"/>